<keyword evidence="2" id="KW-0540">Nuclease</keyword>
<evidence type="ECO:0000259" key="1">
    <source>
        <dbReference type="Pfam" id="PF00149"/>
    </source>
</evidence>
<evidence type="ECO:0000313" key="3">
    <source>
        <dbReference type="Proteomes" id="UP000615026"/>
    </source>
</evidence>
<dbReference type="InterPro" id="IPR026336">
    <property type="entry name" value="PdeM-like"/>
</dbReference>
<keyword evidence="2" id="KW-0378">Hydrolase</keyword>
<gene>
    <name evidence="2" type="primary">pdeM</name>
    <name evidence="2" type="ORF">IQ260_11935</name>
</gene>
<feature type="domain" description="Calcineurin-like phosphoesterase" evidence="1">
    <location>
        <begin position="32"/>
        <end position="160"/>
    </location>
</feature>
<dbReference type="GO" id="GO:0004519">
    <property type="term" value="F:endonuclease activity"/>
    <property type="evidence" value="ECO:0007669"/>
    <property type="project" value="UniProtKB-KW"/>
</dbReference>
<keyword evidence="2" id="KW-0436">Ligase</keyword>
<keyword evidence="3" id="KW-1185">Reference proteome</keyword>
<dbReference type="AlphaFoldDB" id="A0A928ZTW1"/>
<dbReference type="InterPro" id="IPR004843">
    <property type="entry name" value="Calcineurin-like_PHP"/>
</dbReference>
<dbReference type="Proteomes" id="UP000615026">
    <property type="component" value="Unassembled WGS sequence"/>
</dbReference>
<evidence type="ECO:0000313" key="2">
    <source>
        <dbReference type="EMBL" id="MBE9067366.1"/>
    </source>
</evidence>
<dbReference type="Gene3D" id="3.60.21.10">
    <property type="match status" value="1"/>
</dbReference>
<protein>
    <submittedName>
        <fullName evidence="2">Ligase-associated DNA damage response endonuclease PdeM</fullName>
        <ecNumber evidence="2">3.1.-.-</ecNumber>
    </submittedName>
</protein>
<dbReference type="PANTHER" id="PTHR39323:SF1">
    <property type="entry name" value="BLR1149 PROTEIN"/>
    <property type="match status" value="1"/>
</dbReference>
<dbReference type="PANTHER" id="PTHR39323">
    <property type="entry name" value="BLR1149 PROTEIN"/>
    <property type="match status" value="1"/>
</dbReference>
<organism evidence="2 3">
    <name type="scientific">Leptolyngbya cf. ectocarpi LEGE 11479</name>
    <dbReference type="NCBI Taxonomy" id="1828722"/>
    <lineage>
        <taxon>Bacteria</taxon>
        <taxon>Bacillati</taxon>
        <taxon>Cyanobacteriota</taxon>
        <taxon>Cyanophyceae</taxon>
        <taxon>Leptolyngbyales</taxon>
        <taxon>Leptolyngbyaceae</taxon>
        <taxon>Leptolyngbya group</taxon>
        <taxon>Leptolyngbya</taxon>
    </lineage>
</organism>
<dbReference type="SUPFAM" id="SSF56300">
    <property type="entry name" value="Metallo-dependent phosphatases"/>
    <property type="match status" value="1"/>
</dbReference>
<dbReference type="Pfam" id="PF00149">
    <property type="entry name" value="Metallophos"/>
    <property type="match status" value="1"/>
</dbReference>
<dbReference type="InterPro" id="IPR029052">
    <property type="entry name" value="Metallo-depent_PP-like"/>
</dbReference>
<comment type="caution">
    <text evidence="2">The sequence shown here is derived from an EMBL/GenBank/DDBJ whole genome shotgun (WGS) entry which is preliminary data.</text>
</comment>
<dbReference type="PIRSF" id="PIRSF000887">
    <property type="entry name" value="Pesterase_MJ0037"/>
    <property type="match status" value="1"/>
</dbReference>
<keyword evidence="2" id="KW-0255">Endonuclease</keyword>
<dbReference type="InterPro" id="IPR024173">
    <property type="entry name" value="Pesterase_MJ0037-like"/>
</dbReference>
<reference evidence="2" key="1">
    <citation type="submission" date="2020-10" db="EMBL/GenBank/DDBJ databases">
        <authorList>
            <person name="Castelo-Branco R."/>
            <person name="Eusebio N."/>
            <person name="Adriana R."/>
            <person name="Vieira A."/>
            <person name="Brugerolle De Fraissinette N."/>
            <person name="Rezende De Castro R."/>
            <person name="Schneider M.P."/>
            <person name="Vasconcelos V."/>
            <person name="Leao P.N."/>
        </authorList>
    </citation>
    <scope>NUCLEOTIDE SEQUENCE</scope>
    <source>
        <strain evidence="2">LEGE 11479</strain>
    </source>
</reference>
<dbReference type="GO" id="GO:0016787">
    <property type="term" value="F:hydrolase activity"/>
    <property type="evidence" value="ECO:0007669"/>
    <property type="project" value="UniProtKB-KW"/>
</dbReference>
<proteinExistence type="predicted"/>
<dbReference type="EMBL" id="JADEXP010000091">
    <property type="protein sequence ID" value="MBE9067366.1"/>
    <property type="molecule type" value="Genomic_DNA"/>
</dbReference>
<accession>A0A928ZTW1</accession>
<dbReference type="EC" id="3.1.-.-" evidence="2"/>
<dbReference type="RefSeq" id="WP_193993332.1">
    <property type="nucleotide sequence ID" value="NZ_JADEXP010000091.1"/>
</dbReference>
<name>A0A928ZTW1_LEPEC</name>
<dbReference type="NCBIfam" id="TIGR04123">
    <property type="entry name" value="P_estr_lig_assc"/>
    <property type="match status" value="1"/>
</dbReference>
<dbReference type="GO" id="GO:0016874">
    <property type="term" value="F:ligase activity"/>
    <property type="evidence" value="ECO:0007669"/>
    <property type="project" value="UniProtKB-KW"/>
</dbReference>
<sequence length="229" mass="25173">MDNMAAGHRVDLLQGEPLVLLERAVYVPAHKALLLSDVHLGKAETFQMAGIPIAQQVNEETLERLRSQCDQVQPQQIFILGDLFHSRQGLVEDVITAWSTFLSDTSAQVTLIIGNHDRAALDPVFDMDYSSDPISLGKLLLSHEPASSDLLPKNHLNICGHVHPVVHLQGAIDSLRFPCFYHEHEPQRLTLPSFGSFTGGHEVSIGTGRTAYITLEGGLMVLDSPPKED</sequence>